<evidence type="ECO:0000313" key="3">
    <source>
        <dbReference type="Proteomes" id="UP000044841"/>
    </source>
</evidence>
<feature type="compositionally biased region" description="Polar residues" evidence="1">
    <location>
        <begin position="130"/>
        <end position="141"/>
    </location>
</feature>
<accession>A0A0K6G5L0</accession>
<protein>
    <submittedName>
        <fullName evidence="2">Uncharacterized protein</fullName>
    </submittedName>
</protein>
<reference evidence="2 3" key="1">
    <citation type="submission" date="2015-07" db="EMBL/GenBank/DDBJ databases">
        <authorList>
            <person name="Noorani M."/>
        </authorList>
    </citation>
    <scope>NUCLEOTIDE SEQUENCE [LARGE SCALE GENOMIC DNA]</scope>
    <source>
        <strain evidence="2">BBA 69670</strain>
    </source>
</reference>
<evidence type="ECO:0000256" key="1">
    <source>
        <dbReference type="SAM" id="MobiDB-lite"/>
    </source>
</evidence>
<feature type="region of interest" description="Disordered" evidence="1">
    <location>
        <begin position="21"/>
        <end position="67"/>
    </location>
</feature>
<feature type="compositionally biased region" description="Polar residues" evidence="1">
    <location>
        <begin position="274"/>
        <end position="294"/>
    </location>
</feature>
<feature type="compositionally biased region" description="Polar residues" evidence="1">
    <location>
        <begin position="38"/>
        <end position="67"/>
    </location>
</feature>
<feature type="compositionally biased region" description="Basic and acidic residues" evidence="1">
    <location>
        <begin position="465"/>
        <end position="474"/>
    </location>
</feature>
<organism evidence="2 3">
    <name type="scientific">Rhizoctonia solani</name>
    <dbReference type="NCBI Taxonomy" id="456999"/>
    <lineage>
        <taxon>Eukaryota</taxon>
        <taxon>Fungi</taxon>
        <taxon>Dikarya</taxon>
        <taxon>Basidiomycota</taxon>
        <taxon>Agaricomycotina</taxon>
        <taxon>Agaricomycetes</taxon>
        <taxon>Cantharellales</taxon>
        <taxon>Ceratobasidiaceae</taxon>
        <taxon>Rhizoctonia</taxon>
    </lineage>
</organism>
<dbReference type="AlphaFoldDB" id="A0A0K6G5L0"/>
<feature type="region of interest" description="Disordered" evidence="1">
    <location>
        <begin position="465"/>
        <end position="509"/>
    </location>
</feature>
<dbReference type="EMBL" id="CYGV01001400">
    <property type="protein sequence ID" value="CUA73898.1"/>
    <property type="molecule type" value="Genomic_DNA"/>
</dbReference>
<dbReference type="Proteomes" id="UP000044841">
    <property type="component" value="Unassembled WGS sequence"/>
</dbReference>
<keyword evidence="3" id="KW-1185">Reference proteome</keyword>
<feature type="compositionally biased region" description="Low complexity" evidence="1">
    <location>
        <begin position="87"/>
        <end position="103"/>
    </location>
</feature>
<evidence type="ECO:0000313" key="2">
    <source>
        <dbReference type="EMBL" id="CUA73898.1"/>
    </source>
</evidence>
<name>A0A0K6G5L0_9AGAM</name>
<feature type="region of interest" description="Disordered" evidence="1">
    <location>
        <begin position="271"/>
        <end position="379"/>
    </location>
</feature>
<gene>
    <name evidence="2" type="ORF">RSOLAG22IIIB_01419</name>
</gene>
<proteinExistence type="predicted"/>
<feature type="region of interest" description="Disordered" evidence="1">
    <location>
        <begin position="114"/>
        <end position="151"/>
    </location>
</feature>
<feature type="region of interest" description="Disordered" evidence="1">
    <location>
        <begin position="87"/>
        <end position="106"/>
    </location>
</feature>
<feature type="compositionally biased region" description="Basic and acidic residues" evidence="1">
    <location>
        <begin position="347"/>
        <end position="356"/>
    </location>
</feature>
<sequence>MRPHTGLHSGPYSTTTVRATSLSVAQARSHRLTRQDQHWTTPQPQGVANTFPDSSATSNSAYGSPLDNSWNGDGSLAVPNYDDNITSTYAPYDPTPATTTTTTGLDQSYGATFASSLTPRDYPSPRSPLENLSKSSGSYTSAEGYHSPSYSTSVADNTTLLNPFSSLPSQVSPFTHGAEIPSIEPNYVSNPSTPAQYQQFSSTTQHQSGFDTSYPTSFGGAYRPIEGAASTDSTPVETFQAPPMYDDQHSYYSTYDERRGSITSSLPEYRRNYHTNNSQNNSPYAQPIEQNSAGASPHYNASPAAMHTPSPRQVPSQGPIGSDVHGVGSTESVSRRLGLMLRNQKYQQDEQTERAPIKHPSSRGRRDKRSPTSDIIDDEGMNSLAKYKAAYERVRLQRNFYERATSSLVHQVNMLGGDPMQASKRASKGEDLDPKGARILVASLQHELEILRNKLIQTQKELHSIRQSCDDSSRSLRRRVNSGNFSRDEDDKAPLSAAPVTVYTHSRRR</sequence>